<evidence type="ECO:0000313" key="1">
    <source>
        <dbReference type="EMBL" id="KKN80655.1"/>
    </source>
</evidence>
<dbReference type="EMBL" id="LAZR01000227">
    <property type="protein sequence ID" value="KKN80655.1"/>
    <property type="molecule type" value="Genomic_DNA"/>
</dbReference>
<comment type="caution">
    <text evidence="1">The sequence shown here is derived from an EMBL/GenBank/DDBJ whole genome shotgun (WGS) entry which is preliminary data.</text>
</comment>
<name>A0A0F9THE0_9ZZZZ</name>
<dbReference type="CDD" id="cd02513">
    <property type="entry name" value="CMP-NeuAc_Synthase"/>
    <property type="match status" value="1"/>
</dbReference>
<organism evidence="1">
    <name type="scientific">marine sediment metagenome</name>
    <dbReference type="NCBI Taxonomy" id="412755"/>
    <lineage>
        <taxon>unclassified sequences</taxon>
        <taxon>metagenomes</taxon>
        <taxon>ecological metagenomes</taxon>
    </lineage>
</organism>
<accession>A0A0F9THE0</accession>
<sequence>MNVLGLIPARGGSRRVKGKNLRLLGGHPLIGWTIEAAKMTHSLDRLVVSSEDPKILQVAHECGAEALVRPAEMATDEASSYPLMLHALDSLDEPFDYLCLLQPTSPFRRPIDIDNCIGAARQMDLAAVISVREKETAGNGAIYVGRTDWLRDRLAAGDAAPFDGPAPEFYPMARDCSLDIDTEEDFVRAEAMASFLMWDDALGEDMRK</sequence>
<dbReference type="GO" id="GO:0008781">
    <property type="term" value="F:N-acylneuraminate cytidylyltransferase activity"/>
    <property type="evidence" value="ECO:0007669"/>
    <property type="project" value="TreeGrafter"/>
</dbReference>
<dbReference type="InterPro" id="IPR050793">
    <property type="entry name" value="CMP-NeuNAc_synthase"/>
</dbReference>
<gene>
    <name evidence="1" type="ORF">LCGC14_0327470</name>
</gene>
<dbReference type="PANTHER" id="PTHR21485">
    <property type="entry name" value="HAD SUPERFAMILY MEMBERS CMAS AND KDSC"/>
    <property type="match status" value="1"/>
</dbReference>
<dbReference type="Gene3D" id="3.90.550.10">
    <property type="entry name" value="Spore Coat Polysaccharide Biosynthesis Protein SpsA, Chain A"/>
    <property type="match status" value="1"/>
</dbReference>
<dbReference type="AlphaFoldDB" id="A0A0F9THE0"/>
<dbReference type="InterPro" id="IPR003329">
    <property type="entry name" value="Cytidylyl_trans"/>
</dbReference>
<dbReference type="SUPFAM" id="SSF53448">
    <property type="entry name" value="Nucleotide-diphospho-sugar transferases"/>
    <property type="match status" value="1"/>
</dbReference>
<dbReference type="Pfam" id="PF02348">
    <property type="entry name" value="CTP_transf_3"/>
    <property type="match status" value="1"/>
</dbReference>
<dbReference type="InterPro" id="IPR029044">
    <property type="entry name" value="Nucleotide-diphossugar_trans"/>
</dbReference>
<evidence type="ECO:0008006" key="2">
    <source>
        <dbReference type="Google" id="ProtNLM"/>
    </source>
</evidence>
<reference evidence="1" key="1">
    <citation type="journal article" date="2015" name="Nature">
        <title>Complex archaea that bridge the gap between prokaryotes and eukaryotes.</title>
        <authorList>
            <person name="Spang A."/>
            <person name="Saw J.H."/>
            <person name="Jorgensen S.L."/>
            <person name="Zaremba-Niedzwiedzka K."/>
            <person name="Martijn J."/>
            <person name="Lind A.E."/>
            <person name="van Eijk R."/>
            <person name="Schleper C."/>
            <person name="Guy L."/>
            <person name="Ettema T.J."/>
        </authorList>
    </citation>
    <scope>NUCLEOTIDE SEQUENCE</scope>
</reference>
<proteinExistence type="predicted"/>
<dbReference type="PANTHER" id="PTHR21485:SF6">
    <property type="entry name" value="N-ACYLNEURAMINATE CYTIDYLYLTRANSFERASE-RELATED"/>
    <property type="match status" value="1"/>
</dbReference>
<protein>
    <recommendedName>
        <fullName evidence="2">CMP-N-acetylneuraminic acid synthetase</fullName>
    </recommendedName>
</protein>